<evidence type="ECO:0000313" key="2">
    <source>
        <dbReference type="EMBL" id="ODV58200.1"/>
    </source>
</evidence>
<name>A0A1D2V976_9ASCO</name>
<sequence length="56" mass="6546">MIGDCSLCSTTFYTFYTSLCTSLYYWLFVSPHILSCAIQFELSFPRLQRSTNINNF</sequence>
<dbReference type="RefSeq" id="XP_020044507.1">
    <property type="nucleotide sequence ID" value="XM_020194136.1"/>
</dbReference>
<dbReference type="InParanoid" id="A0A1D2V976"/>
<evidence type="ECO:0000256" key="1">
    <source>
        <dbReference type="SAM" id="Phobius"/>
    </source>
</evidence>
<keyword evidence="1" id="KW-1133">Transmembrane helix</keyword>
<protein>
    <submittedName>
        <fullName evidence="2">Uncharacterized protein</fullName>
    </submittedName>
</protein>
<dbReference type="GeneID" id="30967772"/>
<feature type="transmembrane region" description="Helical" evidence="1">
    <location>
        <begin position="23"/>
        <end position="42"/>
    </location>
</feature>
<dbReference type="Proteomes" id="UP000095038">
    <property type="component" value="Unassembled WGS sequence"/>
</dbReference>
<accession>A0A1D2V976</accession>
<dbReference type="AlphaFoldDB" id="A0A1D2V976"/>
<gene>
    <name evidence="2" type="ORF">ASCRUDRAFT_78101</name>
</gene>
<keyword evidence="1" id="KW-0472">Membrane</keyword>
<evidence type="ECO:0000313" key="3">
    <source>
        <dbReference type="Proteomes" id="UP000095038"/>
    </source>
</evidence>
<proteinExistence type="predicted"/>
<reference evidence="3" key="1">
    <citation type="submission" date="2016-05" db="EMBL/GenBank/DDBJ databases">
        <title>Comparative genomics of biotechnologically important yeasts.</title>
        <authorList>
            <consortium name="DOE Joint Genome Institute"/>
            <person name="Riley R."/>
            <person name="Haridas S."/>
            <person name="Wolfe K.H."/>
            <person name="Lopes M.R."/>
            <person name="Hittinger C.T."/>
            <person name="Goker M."/>
            <person name="Salamov A."/>
            <person name="Wisecaver J."/>
            <person name="Long T.M."/>
            <person name="Aerts A.L."/>
            <person name="Barry K."/>
            <person name="Choi C."/>
            <person name="Clum A."/>
            <person name="Coughlan A.Y."/>
            <person name="Deshpande S."/>
            <person name="Douglass A.P."/>
            <person name="Hanson S.J."/>
            <person name="Klenk H.-P."/>
            <person name="Labutti K."/>
            <person name="Lapidus A."/>
            <person name="Lindquist E."/>
            <person name="Lipzen A."/>
            <person name="Meier-Kolthoff J.P."/>
            <person name="Ohm R.A."/>
            <person name="Otillar R.P."/>
            <person name="Pangilinan J."/>
            <person name="Peng Y."/>
            <person name="Rokas A."/>
            <person name="Rosa C.A."/>
            <person name="Scheuner C."/>
            <person name="Sibirny A.A."/>
            <person name="Slot J.C."/>
            <person name="Stielow J.B."/>
            <person name="Sun H."/>
            <person name="Kurtzman C.P."/>
            <person name="Blackwell M."/>
            <person name="Grigoriev I.V."/>
            <person name="Jeffries T.W."/>
        </authorList>
    </citation>
    <scope>NUCLEOTIDE SEQUENCE [LARGE SCALE GENOMIC DNA]</scope>
    <source>
        <strain evidence="3">DSM 1968</strain>
    </source>
</reference>
<organism evidence="2 3">
    <name type="scientific">Ascoidea rubescens DSM 1968</name>
    <dbReference type="NCBI Taxonomy" id="1344418"/>
    <lineage>
        <taxon>Eukaryota</taxon>
        <taxon>Fungi</taxon>
        <taxon>Dikarya</taxon>
        <taxon>Ascomycota</taxon>
        <taxon>Saccharomycotina</taxon>
        <taxon>Saccharomycetes</taxon>
        <taxon>Ascoideaceae</taxon>
        <taxon>Ascoidea</taxon>
    </lineage>
</organism>
<keyword evidence="1" id="KW-0812">Transmembrane</keyword>
<dbReference type="EMBL" id="KV454494">
    <property type="protein sequence ID" value="ODV58200.1"/>
    <property type="molecule type" value="Genomic_DNA"/>
</dbReference>
<keyword evidence="3" id="KW-1185">Reference proteome</keyword>